<feature type="transmembrane region" description="Helical" evidence="8">
    <location>
        <begin position="257"/>
        <end position="274"/>
    </location>
</feature>
<dbReference type="SUPFAM" id="SSF118310">
    <property type="entry name" value="AN1-like Zinc finger"/>
    <property type="match status" value="1"/>
</dbReference>
<evidence type="ECO:0000256" key="3">
    <source>
        <dbReference type="ARBA" id="ARBA00022723"/>
    </source>
</evidence>
<evidence type="ECO:0000256" key="7">
    <source>
        <dbReference type="ARBA" id="ARBA00023136"/>
    </source>
</evidence>
<dbReference type="STRING" id="553469.SAMN04487947_0971"/>
<name>A0A1I6GDY2_9EURY</name>
<dbReference type="Pfam" id="PF01428">
    <property type="entry name" value="zf-AN1"/>
    <property type="match status" value="1"/>
</dbReference>
<keyword evidence="11" id="KW-1185">Reference proteome</keyword>
<organism evidence="10 11">
    <name type="scientific">Halogeometricum rufum</name>
    <dbReference type="NCBI Taxonomy" id="553469"/>
    <lineage>
        <taxon>Archaea</taxon>
        <taxon>Methanobacteriati</taxon>
        <taxon>Methanobacteriota</taxon>
        <taxon>Stenosarchaea group</taxon>
        <taxon>Halobacteria</taxon>
        <taxon>Halobacteriales</taxon>
        <taxon>Haloferacaceae</taxon>
        <taxon>Halogeometricum</taxon>
    </lineage>
</organism>
<feature type="transmembrane region" description="Helical" evidence="8">
    <location>
        <begin position="85"/>
        <end position="107"/>
    </location>
</feature>
<dbReference type="EMBL" id="FOYT01000001">
    <property type="protein sequence ID" value="SFR40287.1"/>
    <property type="molecule type" value="Genomic_DNA"/>
</dbReference>
<evidence type="ECO:0000256" key="4">
    <source>
        <dbReference type="ARBA" id="ARBA00022771"/>
    </source>
</evidence>
<keyword evidence="3" id="KW-0479">Metal-binding</keyword>
<dbReference type="GO" id="GO:0008270">
    <property type="term" value="F:zinc ion binding"/>
    <property type="evidence" value="ECO:0007669"/>
    <property type="project" value="UniProtKB-KW"/>
</dbReference>
<dbReference type="AlphaFoldDB" id="A0A1I6GDY2"/>
<dbReference type="PANTHER" id="PTHR43066">
    <property type="entry name" value="RHOMBOID-RELATED PROTEIN"/>
    <property type="match status" value="1"/>
</dbReference>
<dbReference type="InterPro" id="IPR022764">
    <property type="entry name" value="Peptidase_S54_rhomboid_dom"/>
</dbReference>
<feature type="transmembrane region" description="Helical" evidence="8">
    <location>
        <begin position="140"/>
        <end position="157"/>
    </location>
</feature>
<dbReference type="InterPro" id="IPR000058">
    <property type="entry name" value="Znf_AN1"/>
</dbReference>
<keyword evidence="5" id="KW-0862">Zinc</keyword>
<reference evidence="11" key="1">
    <citation type="submission" date="2016-10" db="EMBL/GenBank/DDBJ databases">
        <authorList>
            <person name="Varghese N."/>
            <person name="Submissions S."/>
        </authorList>
    </citation>
    <scope>NUCLEOTIDE SEQUENCE [LARGE SCALE GENOMIC DNA]</scope>
    <source>
        <strain evidence="11">CGMCC 1.7736</strain>
    </source>
</reference>
<dbReference type="Gene3D" id="1.20.1540.10">
    <property type="entry name" value="Rhomboid-like"/>
    <property type="match status" value="1"/>
</dbReference>
<comment type="subcellular location">
    <subcellularLocation>
        <location evidence="1">Membrane</location>
        <topology evidence="1">Multi-pass membrane protein</topology>
    </subcellularLocation>
</comment>
<dbReference type="InterPro" id="IPR035952">
    <property type="entry name" value="Rhomboid-like_sf"/>
</dbReference>
<evidence type="ECO:0000256" key="2">
    <source>
        <dbReference type="ARBA" id="ARBA00022692"/>
    </source>
</evidence>
<dbReference type="PROSITE" id="PS51039">
    <property type="entry name" value="ZF_AN1"/>
    <property type="match status" value="1"/>
</dbReference>
<keyword evidence="6 8" id="KW-1133">Transmembrane helix</keyword>
<dbReference type="Proteomes" id="UP000198531">
    <property type="component" value="Unassembled WGS sequence"/>
</dbReference>
<evidence type="ECO:0000256" key="6">
    <source>
        <dbReference type="ARBA" id="ARBA00022989"/>
    </source>
</evidence>
<dbReference type="Gene3D" id="4.10.1110.10">
    <property type="entry name" value="AN1-like Zinc finger"/>
    <property type="match status" value="1"/>
</dbReference>
<feature type="domain" description="AN1-type" evidence="9">
    <location>
        <begin position="1"/>
        <end position="44"/>
    </location>
</feature>
<dbReference type="SUPFAM" id="SSF144091">
    <property type="entry name" value="Rhomboid-like"/>
    <property type="match status" value="1"/>
</dbReference>
<evidence type="ECO:0000256" key="8">
    <source>
        <dbReference type="SAM" id="Phobius"/>
    </source>
</evidence>
<accession>A0A1I6GDY2</accession>
<evidence type="ECO:0000256" key="1">
    <source>
        <dbReference type="ARBA" id="ARBA00004141"/>
    </source>
</evidence>
<evidence type="ECO:0000313" key="11">
    <source>
        <dbReference type="Proteomes" id="UP000198531"/>
    </source>
</evidence>
<sequence length="305" mass="32718">MATCDECGKHENLPYQCRRCGQTFCAEHRLPENHACPGLSEWDDPSGVFDSGFDDSVNDAGGSEGVVERLTSTGGPLGYFRDNMAFVFLGLMWVTFALEWVVLLLAGQRTFIDIFALSSSNPFYVWTWFTSVFAHSPYNFFHIVGNSIVLYFFGPLVEKYIGSRKFAALFLGSGILAGLSHVGIGILLEPGVPTAVLGASGAIFAVLGVLTVLNPSLKIYLYFLIPVPLWLFTLGFAGISVVFFLQPGAAGNLGQGNVAHFAHLVGLVIGLAYGRRVKGRFRVPNKLSFGGGGGGGGMGGPGRRF</sequence>
<keyword evidence="7 8" id="KW-0472">Membrane</keyword>
<dbReference type="RefSeq" id="WP_089805092.1">
    <property type="nucleotide sequence ID" value="NZ_FOYT01000001.1"/>
</dbReference>
<feature type="transmembrane region" description="Helical" evidence="8">
    <location>
        <begin position="169"/>
        <end position="188"/>
    </location>
</feature>
<evidence type="ECO:0000256" key="5">
    <source>
        <dbReference type="ARBA" id="ARBA00022833"/>
    </source>
</evidence>
<dbReference type="OrthoDB" id="26567at2157"/>
<keyword evidence="4" id="KW-0863">Zinc-finger</keyword>
<dbReference type="SMART" id="SM00154">
    <property type="entry name" value="ZnF_AN1"/>
    <property type="match status" value="1"/>
</dbReference>
<feature type="transmembrane region" description="Helical" evidence="8">
    <location>
        <begin position="220"/>
        <end position="245"/>
    </location>
</feature>
<evidence type="ECO:0000259" key="9">
    <source>
        <dbReference type="PROSITE" id="PS51039"/>
    </source>
</evidence>
<protein>
    <recommendedName>
        <fullName evidence="9">AN1-type domain-containing protein</fullName>
    </recommendedName>
</protein>
<dbReference type="Pfam" id="PF01694">
    <property type="entry name" value="Rhomboid"/>
    <property type="match status" value="1"/>
</dbReference>
<dbReference type="InterPro" id="IPR035896">
    <property type="entry name" value="AN1-like_Znf"/>
</dbReference>
<evidence type="ECO:0000313" key="10">
    <source>
        <dbReference type="EMBL" id="SFR40287.1"/>
    </source>
</evidence>
<dbReference type="PANTHER" id="PTHR43066:SF11">
    <property type="entry name" value="PEPTIDASE S54 RHOMBOID DOMAIN-CONTAINING PROTEIN"/>
    <property type="match status" value="1"/>
</dbReference>
<dbReference type="GO" id="GO:0004252">
    <property type="term" value="F:serine-type endopeptidase activity"/>
    <property type="evidence" value="ECO:0007669"/>
    <property type="project" value="InterPro"/>
</dbReference>
<gene>
    <name evidence="10" type="ORF">SAMN04487947_0971</name>
</gene>
<dbReference type="GO" id="GO:0016020">
    <property type="term" value="C:membrane"/>
    <property type="evidence" value="ECO:0007669"/>
    <property type="project" value="UniProtKB-SubCell"/>
</dbReference>
<feature type="transmembrane region" description="Helical" evidence="8">
    <location>
        <begin position="194"/>
        <end position="213"/>
    </location>
</feature>
<keyword evidence="2 8" id="KW-0812">Transmembrane</keyword>
<proteinExistence type="predicted"/>